<gene>
    <name evidence="2" type="primary">nad2</name>
</gene>
<feature type="transmembrane region" description="Helical" evidence="1">
    <location>
        <begin position="217"/>
        <end position="235"/>
    </location>
</feature>
<organism evidence="2">
    <name type="scientific">Notocotylus intestinalis</name>
    <dbReference type="NCBI Taxonomy" id="1197314"/>
    <lineage>
        <taxon>Eukaryota</taxon>
        <taxon>Metazoa</taxon>
        <taxon>Spiralia</taxon>
        <taxon>Lophotrochozoa</taxon>
        <taxon>Platyhelminthes</taxon>
        <taxon>Trematoda</taxon>
        <taxon>Digenea</taxon>
        <taxon>Plagiorchiida</taxon>
        <taxon>Pronocephalata</taxon>
        <taxon>Pronocephaloidea</taxon>
        <taxon>Notocotylidae</taxon>
        <taxon>Notocotylus</taxon>
    </lineage>
</organism>
<geneLocation type="mitochondrion" evidence="2"/>
<feature type="transmembrane region" description="Helical" evidence="1">
    <location>
        <begin position="57"/>
        <end position="90"/>
    </location>
</feature>
<sequence length="289" mass="32756">MRGYLISFLATSGIVIFSVLLFFSSNLSFFCLFLELGTLCLVPLFFLYGSLSSLSSLFSYLVVSSISSSLIVCGILSGEVVIFLILGLLIKFGLFPFYGWIYKIITQSNWLVVWSFSTALKTPFFFFSFFLSSGYVDLVNYLSSLTFILCGILFWLVSFNWYYCWCHMMLVSSASLVAMAIVLGLDYLLSLFLIYIFWATLVVVFFYYSGSSMIMDRVGLCFLFCVLLVSFPGSFSVFYKLLMGSCIFSCGFFVFFAWVLYNISEQFYLVKLVIGQEIPKSLAGLFSLV</sequence>
<keyword evidence="1" id="KW-0812">Transmembrane</keyword>
<feature type="transmembrane region" description="Helical" evidence="1">
    <location>
        <begin position="138"/>
        <end position="157"/>
    </location>
</feature>
<feature type="transmembrane region" description="Helical" evidence="1">
    <location>
        <begin position="191"/>
        <end position="210"/>
    </location>
</feature>
<dbReference type="AlphaFoldDB" id="A0A8A4JFH7"/>
<keyword evidence="1" id="KW-1133">Transmembrane helix</keyword>
<dbReference type="EMBL" id="MT560390">
    <property type="protein sequence ID" value="QTC30700.1"/>
    <property type="molecule type" value="Genomic_DNA"/>
</dbReference>
<feature type="transmembrane region" description="Helical" evidence="1">
    <location>
        <begin position="164"/>
        <end position="185"/>
    </location>
</feature>
<feature type="transmembrane region" description="Helical" evidence="1">
    <location>
        <begin position="111"/>
        <end position="132"/>
    </location>
</feature>
<feature type="transmembrane region" description="Helical" evidence="1">
    <location>
        <begin position="30"/>
        <end position="51"/>
    </location>
</feature>
<keyword evidence="2" id="KW-0496">Mitochondrion</keyword>
<name>A0A8A4JFH7_9TREM</name>
<evidence type="ECO:0000313" key="2">
    <source>
        <dbReference type="EMBL" id="QTC30700.1"/>
    </source>
</evidence>
<feature type="transmembrane region" description="Helical" evidence="1">
    <location>
        <begin position="6"/>
        <end position="23"/>
    </location>
</feature>
<feature type="transmembrane region" description="Helical" evidence="1">
    <location>
        <begin position="241"/>
        <end position="261"/>
    </location>
</feature>
<accession>A0A8A4JFH7</accession>
<protein>
    <submittedName>
        <fullName evidence="2">NADH dehydrogenase subunit 2</fullName>
    </submittedName>
</protein>
<keyword evidence="1" id="KW-0472">Membrane</keyword>
<reference evidence="2" key="1">
    <citation type="journal article" date="2021" name="Parasitol. Res.">
        <title>Characterization of the complete mitochondrial genome of Notocotylus sp. (Trematoda, Notocotylidae) and its phylogenetic implications.</title>
        <authorList>
            <person name="Xu G."/>
            <person name="Zhu P."/>
            <person name="Zhu W."/>
            <person name="Ma B."/>
            <person name="Li X."/>
            <person name="Li W."/>
        </authorList>
    </citation>
    <scope>NUCLEOTIDE SEQUENCE</scope>
</reference>
<evidence type="ECO:0000256" key="1">
    <source>
        <dbReference type="SAM" id="Phobius"/>
    </source>
</evidence>
<proteinExistence type="predicted"/>